<dbReference type="InterPro" id="IPR040605">
    <property type="entry name" value="Glyco_hydro2_dom5"/>
</dbReference>
<dbReference type="InterPro" id="IPR006101">
    <property type="entry name" value="Glyco_hydro_2"/>
</dbReference>
<dbReference type="PROSITE" id="PS00608">
    <property type="entry name" value="GLYCOSYL_HYDROL_F2_2"/>
    <property type="match status" value="1"/>
</dbReference>
<feature type="domain" description="Glycosyl hydrolases family 2 sugar binding" evidence="7">
    <location>
        <begin position="37"/>
        <end position="195"/>
    </location>
</feature>
<evidence type="ECO:0000313" key="11">
    <source>
        <dbReference type="Proteomes" id="UP001326715"/>
    </source>
</evidence>
<dbReference type="RefSeq" id="WP_083571775.1">
    <property type="nucleotide sequence ID" value="NZ_CP139972.1"/>
</dbReference>
<proteinExistence type="inferred from homology"/>
<dbReference type="Gene3D" id="2.60.120.260">
    <property type="entry name" value="Galactose-binding domain-like"/>
    <property type="match status" value="1"/>
</dbReference>
<evidence type="ECO:0000259" key="8">
    <source>
        <dbReference type="Pfam" id="PF16355"/>
    </source>
</evidence>
<evidence type="ECO:0000259" key="9">
    <source>
        <dbReference type="Pfam" id="PF18565"/>
    </source>
</evidence>
<gene>
    <name evidence="10" type="ORF">SR876_24270</name>
</gene>
<dbReference type="Pfam" id="PF00703">
    <property type="entry name" value="Glyco_hydro_2"/>
    <property type="match status" value="1"/>
</dbReference>
<dbReference type="InterPro" id="IPR006102">
    <property type="entry name" value="Ig-like_GH2"/>
</dbReference>
<sequence>MKMIVKISLRQLFLAACLLTALTTFAQKAPKPAAIHLNQREIRFDDNWLFSKDSLKNDFRIVQLPHDWSIEDLPGQNDSTIIGPFYKYSPLKEQGAYTLGGTAWYQKSFTLPELQGHLLHIRFDGVYMNSDVWINGHHLGNHPYGYTPFTYNLTPYLLPAGKPNTITVKVKNEGLTSRWYTGSGIYRHVFLVNLPAEHLDVDNIAITSKFDATNATVCVNTAIPKDTKLHIRLLDASNIVIAESDSEPNKNTETNNSTTTLTIPNPQLWSPDLPYRYKTEISLIKNNTTLDQLIIPTGIREIKIDPKTGLLINGIHTLLKGANIHHDNGLLGAAAFDRAEERKIILLKQNGFNAIRTAHNPPSPKFLEVCDSLGMLVIDEAFDVWQQEKTPADYSRFFPNHHTSDLASMVRRDRNHPSVIIWSIGNEIPERIEFRGTLAAQDLIATIKSLDTTRPITAAFNNFRPGTTDKWEDADEALALLDIAGYNYMWDYYYLDKKRVKDRIMVGTATSAQNLQHAWNHVEGLNFIIGDFVWSGMDYLGEAGIGHSIYAEKDSLRLSWPWFNAWCGDLDITGEKKPQSYYRDIIWRRSPIEILVHTPDTVNEKTSFWGWPDELPRWSYPGHLKKPMKVRVFTRAKYVKLEQNGEVLATKETGQDLSATFEVLVKPGTIVANALDRNKQPVGVKFLVSTSEPAAIVLRADTNVIKADAESLSYINVEVMDKEGNVVPYADLPLQIKISGPATLAGAGSGAPNRMASFQQLKLTTFRGKGLIILRNNGHSGKIKVEVSGDQLKTGRITVKAK</sequence>
<keyword evidence="4" id="KW-0732">Signal</keyword>
<dbReference type="SUPFAM" id="SSF51445">
    <property type="entry name" value="(Trans)glycosidases"/>
    <property type="match status" value="1"/>
</dbReference>
<dbReference type="EMBL" id="CP140154">
    <property type="protein sequence ID" value="WQG88047.1"/>
    <property type="molecule type" value="Genomic_DNA"/>
</dbReference>
<dbReference type="Pfam" id="PF16355">
    <property type="entry name" value="DUF4982"/>
    <property type="match status" value="1"/>
</dbReference>
<dbReference type="Gene3D" id="3.20.20.80">
    <property type="entry name" value="Glycosidases"/>
    <property type="match status" value="1"/>
</dbReference>
<dbReference type="PRINTS" id="PR00132">
    <property type="entry name" value="GLHYDRLASE2"/>
</dbReference>
<dbReference type="SUPFAM" id="SSF49303">
    <property type="entry name" value="beta-Galactosidase/glucuronidase domain"/>
    <property type="match status" value="1"/>
</dbReference>
<dbReference type="Pfam" id="PF02836">
    <property type="entry name" value="Glyco_hydro_2_C"/>
    <property type="match status" value="1"/>
</dbReference>
<evidence type="ECO:0000259" key="6">
    <source>
        <dbReference type="Pfam" id="PF02836"/>
    </source>
</evidence>
<accession>A0ABZ0XCR3</accession>
<dbReference type="PANTHER" id="PTHR42732">
    <property type="entry name" value="BETA-GALACTOSIDASE"/>
    <property type="match status" value="1"/>
</dbReference>
<evidence type="ECO:0000259" key="5">
    <source>
        <dbReference type="Pfam" id="PF00703"/>
    </source>
</evidence>
<dbReference type="SUPFAM" id="SSF49785">
    <property type="entry name" value="Galactose-binding domain-like"/>
    <property type="match status" value="1"/>
</dbReference>
<dbReference type="InterPro" id="IPR006104">
    <property type="entry name" value="Glyco_hydro_2_N"/>
</dbReference>
<evidence type="ECO:0000313" key="10">
    <source>
        <dbReference type="EMBL" id="WQG88047.1"/>
    </source>
</evidence>
<dbReference type="Proteomes" id="UP001326715">
    <property type="component" value="Chromosome"/>
</dbReference>
<evidence type="ECO:0000256" key="1">
    <source>
        <dbReference type="ARBA" id="ARBA00007401"/>
    </source>
</evidence>
<keyword evidence="3" id="KW-0326">Glycosidase</keyword>
<evidence type="ECO:0000256" key="2">
    <source>
        <dbReference type="ARBA" id="ARBA00022801"/>
    </source>
</evidence>
<keyword evidence="11" id="KW-1185">Reference proteome</keyword>
<dbReference type="InterPro" id="IPR036156">
    <property type="entry name" value="Beta-gal/glucu_dom_sf"/>
</dbReference>
<keyword evidence="2 10" id="KW-0378">Hydrolase</keyword>
<organism evidence="10 11">
    <name type="scientific">Chitinophaga sancti</name>
    <dbReference type="NCBI Taxonomy" id="1004"/>
    <lineage>
        <taxon>Bacteria</taxon>
        <taxon>Pseudomonadati</taxon>
        <taxon>Bacteroidota</taxon>
        <taxon>Chitinophagia</taxon>
        <taxon>Chitinophagales</taxon>
        <taxon>Chitinophagaceae</taxon>
        <taxon>Chitinophaga</taxon>
    </lineage>
</organism>
<dbReference type="InterPro" id="IPR032311">
    <property type="entry name" value="DUF4982"/>
</dbReference>
<feature type="domain" description="DUF4982" evidence="8">
    <location>
        <begin position="626"/>
        <end position="679"/>
    </location>
</feature>
<dbReference type="Gene3D" id="2.60.40.10">
    <property type="entry name" value="Immunoglobulins"/>
    <property type="match status" value="3"/>
</dbReference>
<evidence type="ECO:0000256" key="4">
    <source>
        <dbReference type="SAM" id="SignalP"/>
    </source>
</evidence>
<evidence type="ECO:0000259" key="7">
    <source>
        <dbReference type="Pfam" id="PF02837"/>
    </source>
</evidence>
<dbReference type="InterPro" id="IPR006103">
    <property type="entry name" value="Glyco_hydro_2_cat"/>
</dbReference>
<name>A0ABZ0XCR3_9BACT</name>
<dbReference type="InterPro" id="IPR013783">
    <property type="entry name" value="Ig-like_fold"/>
</dbReference>
<dbReference type="InterPro" id="IPR008979">
    <property type="entry name" value="Galactose-bd-like_sf"/>
</dbReference>
<dbReference type="GO" id="GO:0016787">
    <property type="term" value="F:hydrolase activity"/>
    <property type="evidence" value="ECO:0007669"/>
    <property type="project" value="UniProtKB-KW"/>
</dbReference>
<dbReference type="InterPro" id="IPR023232">
    <property type="entry name" value="Glyco_hydro_2_AS"/>
</dbReference>
<dbReference type="Pfam" id="PF02837">
    <property type="entry name" value="Glyco_hydro_2_N"/>
    <property type="match status" value="1"/>
</dbReference>
<feature type="signal peptide" evidence="4">
    <location>
        <begin position="1"/>
        <end position="26"/>
    </location>
</feature>
<evidence type="ECO:0000256" key="3">
    <source>
        <dbReference type="ARBA" id="ARBA00023295"/>
    </source>
</evidence>
<dbReference type="PANTHER" id="PTHR42732:SF1">
    <property type="entry name" value="BETA-MANNOSIDASE"/>
    <property type="match status" value="1"/>
</dbReference>
<comment type="similarity">
    <text evidence="1">Belongs to the glycosyl hydrolase 2 family.</text>
</comment>
<reference evidence="10 11" key="1">
    <citation type="submission" date="2023-11" db="EMBL/GenBank/DDBJ databases">
        <title>MicrobeMod: A computational toolkit for identifying prokaryotic methylation and restriction-modification with nanopore sequencing.</title>
        <authorList>
            <person name="Crits-Christoph A."/>
            <person name="Kang S.C."/>
            <person name="Lee H."/>
            <person name="Ostrov N."/>
        </authorList>
    </citation>
    <scope>NUCLEOTIDE SEQUENCE [LARGE SCALE GENOMIC DNA]</scope>
    <source>
        <strain evidence="10 11">ATCC 23090</strain>
    </source>
</reference>
<feature type="domain" description="Glycoside hydrolase family 2 immunoglobulin-like beta-sandwich" evidence="5">
    <location>
        <begin position="201"/>
        <end position="300"/>
    </location>
</feature>
<protein>
    <submittedName>
        <fullName evidence="10">Glycoside hydrolase family 2 TIM barrel-domain containing protein</fullName>
    </submittedName>
</protein>
<dbReference type="Pfam" id="PF18565">
    <property type="entry name" value="Glyco_hydro2_C5"/>
    <property type="match status" value="1"/>
</dbReference>
<feature type="domain" description="Glycoside hydrolase family 2" evidence="9">
    <location>
        <begin position="696"/>
        <end position="798"/>
    </location>
</feature>
<dbReference type="InterPro" id="IPR051913">
    <property type="entry name" value="GH2_Domain-Containing"/>
</dbReference>
<dbReference type="InterPro" id="IPR017853">
    <property type="entry name" value="GH"/>
</dbReference>
<feature type="domain" description="Glycoside hydrolase family 2 catalytic" evidence="6">
    <location>
        <begin position="309"/>
        <end position="461"/>
    </location>
</feature>
<feature type="chain" id="PRO_5045112668" evidence="4">
    <location>
        <begin position="27"/>
        <end position="802"/>
    </location>
</feature>